<name>A0A2P5HFM8_DIAHE</name>
<accession>A0A2P5HFM8</accession>
<dbReference type="InterPro" id="IPR008979">
    <property type="entry name" value="Galactose-bd-like_sf"/>
</dbReference>
<dbReference type="SUPFAM" id="SSF75005">
    <property type="entry name" value="Arabinanase/levansucrase/invertase"/>
    <property type="match status" value="1"/>
</dbReference>
<dbReference type="PANTHER" id="PTHR22925">
    <property type="entry name" value="GLYCOSYL HYDROLASE 43 FAMILY MEMBER"/>
    <property type="match status" value="1"/>
</dbReference>
<organism evidence="3 4">
    <name type="scientific">Diaporthe helianthi</name>
    <dbReference type="NCBI Taxonomy" id="158607"/>
    <lineage>
        <taxon>Eukaryota</taxon>
        <taxon>Fungi</taxon>
        <taxon>Dikarya</taxon>
        <taxon>Ascomycota</taxon>
        <taxon>Pezizomycotina</taxon>
        <taxon>Sordariomycetes</taxon>
        <taxon>Sordariomycetidae</taxon>
        <taxon>Diaporthales</taxon>
        <taxon>Diaporthaceae</taxon>
        <taxon>Diaporthe</taxon>
    </lineage>
</organism>
<keyword evidence="1" id="KW-0732">Signal</keyword>
<feature type="chain" id="PRO_5015138482" description="F5/8 type C domain-containing protein" evidence="1">
    <location>
        <begin position="20"/>
        <end position="559"/>
    </location>
</feature>
<dbReference type="Gene3D" id="2.60.120.260">
    <property type="entry name" value="Galactose-binding domain-like"/>
    <property type="match status" value="1"/>
</dbReference>
<dbReference type="OrthoDB" id="9970295at2759"/>
<dbReference type="AlphaFoldDB" id="A0A2P5HFM8"/>
<evidence type="ECO:0000313" key="4">
    <source>
        <dbReference type="Proteomes" id="UP000094444"/>
    </source>
</evidence>
<feature type="signal peptide" evidence="1">
    <location>
        <begin position="1"/>
        <end position="19"/>
    </location>
</feature>
<dbReference type="SUPFAM" id="SSF49785">
    <property type="entry name" value="Galactose-binding domain-like"/>
    <property type="match status" value="1"/>
</dbReference>
<keyword evidence="4" id="KW-1185">Reference proteome</keyword>
<feature type="domain" description="F5/8 type C" evidence="2">
    <location>
        <begin position="402"/>
        <end position="552"/>
    </location>
</feature>
<gene>
    <name evidence="3" type="ORF">DHEL01_v212552</name>
</gene>
<protein>
    <recommendedName>
        <fullName evidence="2">F5/8 type C domain-containing protein</fullName>
    </recommendedName>
</protein>
<dbReference type="PROSITE" id="PS50022">
    <property type="entry name" value="FA58C_3"/>
    <property type="match status" value="1"/>
</dbReference>
<evidence type="ECO:0000259" key="2">
    <source>
        <dbReference type="PROSITE" id="PS50022"/>
    </source>
</evidence>
<dbReference type="Gene3D" id="2.115.10.20">
    <property type="entry name" value="Glycosyl hydrolase domain, family 43"/>
    <property type="match status" value="1"/>
</dbReference>
<comment type="caution">
    <text evidence="3">The sequence shown here is derived from an EMBL/GenBank/DDBJ whole genome shotgun (WGS) entry which is preliminary data.</text>
</comment>
<dbReference type="InterPro" id="IPR000421">
    <property type="entry name" value="FA58C"/>
</dbReference>
<evidence type="ECO:0000313" key="3">
    <source>
        <dbReference type="EMBL" id="POS69054.1"/>
    </source>
</evidence>
<evidence type="ECO:0000256" key="1">
    <source>
        <dbReference type="SAM" id="SignalP"/>
    </source>
</evidence>
<dbReference type="Pfam" id="PF22633">
    <property type="entry name" value="F5_F8_type_C_2"/>
    <property type="match status" value="1"/>
</dbReference>
<proteinExistence type="predicted"/>
<reference evidence="3" key="1">
    <citation type="submission" date="2017-09" db="EMBL/GenBank/DDBJ databases">
        <title>Polyketide synthases of a Diaporthe helianthi virulent isolate.</title>
        <authorList>
            <person name="Baroncelli R."/>
        </authorList>
    </citation>
    <scope>NUCLEOTIDE SEQUENCE [LARGE SCALE GENOMIC DNA]</scope>
    <source>
        <strain evidence="3">7/96</strain>
    </source>
</reference>
<dbReference type="STRING" id="158607.A0A2P5HFM8"/>
<dbReference type="EMBL" id="MAVT02002737">
    <property type="protein sequence ID" value="POS69054.1"/>
    <property type="molecule type" value="Genomic_DNA"/>
</dbReference>
<sequence>MPRLSFFLAAAALPLSALCTFNATSQLFQLAGGADGANNVKFSWELVNGAAAYNIRQKSASGDFIATTSPGNVGDVYGLTGGSTIFQIEAVDGNNSTVDTSMELNITMAANPGSNLAVYDNMGASTLNDKSKIRTQDGTYYRYITVNDDQGFNHISEQTSKDGYNFEGDRQVLNKDVVCTSGTPSDGNCRLEFVNWAQHPTSGRVIMWAQFESIGYSQYLVAANGEPGNGNLEFAGVSRPFDELVQEVSFFADPDIVAGYLICVTNAGDDLTLYGLTQDWTGVESRVTTIQPGERRRAPAMIKSLGRYYVFSSSEVGEYASVAKYTSAVGPSGLFYPSRNIGNINTFGARSGQIVQIGDTNVMAANIGNSTNNGRQIMLPIATNIGGMASYHFYPQLNYDDDAGVLVPVQNGRIVSVGSPATASTNSEKASLANDGIQDQEENLFESDAVPFWWEVDLSWTHVISQVDVTPRQFLGSETYIQYNVTASNDGQTWTTIIDESGNQATGFRTANASDPGDFRYVRVNVNRVVEARTGADAAWAAGLHEVTVYGDFKRDSSQ</sequence>
<dbReference type="PANTHER" id="PTHR22925:SF3">
    <property type="entry name" value="GLYCOSYL HYDROLASE FAMILY PROTEIN 43"/>
    <property type="match status" value="1"/>
</dbReference>
<dbReference type="InterPro" id="IPR023296">
    <property type="entry name" value="Glyco_hydro_beta-prop_sf"/>
</dbReference>
<dbReference type="Proteomes" id="UP000094444">
    <property type="component" value="Unassembled WGS sequence"/>
</dbReference>
<dbReference type="InParanoid" id="A0A2P5HFM8"/>